<evidence type="ECO:0000256" key="1">
    <source>
        <dbReference type="ARBA" id="ARBA00022734"/>
    </source>
</evidence>
<reference evidence="6" key="2">
    <citation type="submission" date="2025-08" db="UniProtKB">
        <authorList>
            <consortium name="Ensembl"/>
        </authorList>
    </citation>
    <scope>IDENTIFICATION</scope>
</reference>
<feature type="transmembrane region" description="Helical" evidence="4">
    <location>
        <begin position="74"/>
        <end position="94"/>
    </location>
</feature>
<dbReference type="InterPro" id="IPR016187">
    <property type="entry name" value="CTDL_fold"/>
</dbReference>
<sequence length="324" mass="36450">MSEGIVYADVKFKKHQKTEGKDGATASTVNDATHSEISIPKAGRNQPSTDTNAGDPDSQEGLKVRAGGCDPVKVVLVTLCFLLMGTVIGLRFLYISNLPTKNTELQILQAAYNRNLTGLEKAFTSALMIKERELQELQDKNKDLQEKERAVWQQNEELRKERTPPSCPTNTGNNDCPQPMNCAEGWEYYGGKCYYFSPDKLTWAQSRDECITRGGHLVIIGSLEEQTFLDQKSGTKISTEPEDKFWIGLTDSINENEWLWVDNSSLSTRFWLGDREPDDWKGENPDGEDCVRMGEPGGTKDVKSWLDVNCNKTQRRICETKPPL</sequence>
<keyword evidence="1" id="KW-0430">Lectin</keyword>
<dbReference type="AlphaFoldDB" id="A0A8C7TYB0"/>
<evidence type="ECO:0000259" key="5">
    <source>
        <dbReference type="PROSITE" id="PS50041"/>
    </source>
</evidence>
<feature type="region of interest" description="Disordered" evidence="3">
    <location>
        <begin position="276"/>
        <end position="296"/>
    </location>
</feature>
<dbReference type="InterPro" id="IPR050111">
    <property type="entry name" value="C-type_lectin/snaclec_domain"/>
</dbReference>
<keyword evidence="4" id="KW-0472">Membrane</keyword>
<evidence type="ECO:0000313" key="6">
    <source>
        <dbReference type="Ensembl" id="ENSOMYP00000085613.2"/>
    </source>
</evidence>
<dbReference type="InterPro" id="IPR001304">
    <property type="entry name" value="C-type_lectin-like"/>
</dbReference>
<dbReference type="Ensembl" id="ENSOMYT00000093322.2">
    <property type="protein sequence ID" value="ENSOMYP00000085613.2"/>
    <property type="gene ID" value="ENSOMYG00000039651.2"/>
</dbReference>
<dbReference type="InterPro" id="IPR033989">
    <property type="entry name" value="CD209-like_CTLD"/>
</dbReference>
<dbReference type="PROSITE" id="PS50041">
    <property type="entry name" value="C_TYPE_LECTIN_2"/>
    <property type="match status" value="1"/>
</dbReference>
<dbReference type="SUPFAM" id="SSF56436">
    <property type="entry name" value="C-type lectin-like"/>
    <property type="match status" value="1"/>
</dbReference>
<feature type="coiled-coil region" evidence="2">
    <location>
        <begin position="127"/>
        <end position="157"/>
    </location>
</feature>
<dbReference type="Proteomes" id="UP000694395">
    <property type="component" value="Chromosome 18"/>
</dbReference>
<dbReference type="OrthoDB" id="2142683at2759"/>
<dbReference type="InterPro" id="IPR016186">
    <property type="entry name" value="C-type_lectin-like/link_sf"/>
</dbReference>
<keyword evidence="4" id="KW-1133">Transmembrane helix</keyword>
<dbReference type="CDD" id="cd03590">
    <property type="entry name" value="CLECT_DC-SIGN_like"/>
    <property type="match status" value="1"/>
</dbReference>
<proteinExistence type="predicted"/>
<dbReference type="PANTHER" id="PTHR22803">
    <property type="entry name" value="MANNOSE, PHOSPHOLIPASE, LECTIN RECEPTOR RELATED"/>
    <property type="match status" value="1"/>
</dbReference>
<reference evidence="6" key="3">
    <citation type="submission" date="2025-09" db="UniProtKB">
        <authorList>
            <consortium name="Ensembl"/>
        </authorList>
    </citation>
    <scope>IDENTIFICATION</scope>
</reference>
<dbReference type="Pfam" id="PF00059">
    <property type="entry name" value="Lectin_C"/>
    <property type="match status" value="1"/>
</dbReference>
<dbReference type="RefSeq" id="XP_036808566.1">
    <property type="nucleotide sequence ID" value="XM_036952671.1"/>
</dbReference>
<feature type="domain" description="C-type lectin" evidence="5">
    <location>
        <begin position="189"/>
        <end position="319"/>
    </location>
</feature>
<gene>
    <name evidence="6" type="primary">LOC110496153</name>
</gene>
<dbReference type="GeneID" id="110496153"/>
<evidence type="ECO:0000256" key="2">
    <source>
        <dbReference type="SAM" id="Coils"/>
    </source>
</evidence>
<evidence type="ECO:0000256" key="4">
    <source>
        <dbReference type="SAM" id="Phobius"/>
    </source>
</evidence>
<keyword evidence="2" id="KW-0175">Coiled coil</keyword>
<reference evidence="6" key="1">
    <citation type="submission" date="2020-07" db="EMBL/GenBank/DDBJ databases">
        <title>A long reads based de novo assembly of the rainbow trout Arlee double haploid line genome.</title>
        <authorList>
            <person name="Gao G."/>
            <person name="Palti Y."/>
        </authorList>
    </citation>
    <scope>NUCLEOTIDE SEQUENCE [LARGE SCALE GENOMIC DNA]</scope>
</reference>
<dbReference type="Gene3D" id="3.10.100.10">
    <property type="entry name" value="Mannose-Binding Protein A, subunit A"/>
    <property type="match status" value="1"/>
</dbReference>
<keyword evidence="4" id="KW-0812">Transmembrane</keyword>
<protein>
    <recommendedName>
        <fullName evidence="5">C-type lectin domain-containing protein</fullName>
    </recommendedName>
</protein>
<dbReference type="GO" id="GO:0030246">
    <property type="term" value="F:carbohydrate binding"/>
    <property type="evidence" value="ECO:0007669"/>
    <property type="project" value="UniProtKB-KW"/>
</dbReference>
<dbReference type="GeneTree" id="ENSGT01030000234575"/>
<name>A0A8C7TYB0_ONCMY</name>
<evidence type="ECO:0000313" key="7">
    <source>
        <dbReference type="Proteomes" id="UP000694395"/>
    </source>
</evidence>
<organism evidence="6 7">
    <name type="scientific">Oncorhynchus mykiss</name>
    <name type="common">Rainbow trout</name>
    <name type="synonym">Salmo gairdneri</name>
    <dbReference type="NCBI Taxonomy" id="8022"/>
    <lineage>
        <taxon>Eukaryota</taxon>
        <taxon>Metazoa</taxon>
        <taxon>Chordata</taxon>
        <taxon>Craniata</taxon>
        <taxon>Vertebrata</taxon>
        <taxon>Euteleostomi</taxon>
        <taxon>Actinopterygii</taxon>
        <taxon>Neopterygii</taxon>
        <taxon>Teleostei</taxon>
        <taxon>Protacanthopterygii</taxon>
        <taxon>Salmoniformes</taxon>
        <taxon>Salmonidae</taxon>
        <taxon>Salmoninae</taxon>
        <taxon>Oncorhynchus</taxon>
    </lineage>
</organism>
<accession>A0A8C7TYB0</accession>
<evidence type="ECO:0000256" key="3">
    <source>
        <dbReference type="SAM" id="MobiDB-lite"/>
    </source>
</evidence>
<dbReference type="SMART" id="SM00034">
    <property type="entry name" value="CLECT"/>
    <property type="match status" value="1"/>
</dbReference>
<feature type="compositionally biased region" description="Polar residues" evidence="3">
    <location>
        <begin position="25"/>
        <end position="36"/>
    </location>
</feature>
<keyword evidence="7" id="KW-1185">Reference proteome</keyword>
<feature type="region of interest" description="Disordered" evidence="3">
    <location>
        <begin position="15"/>
        <end position="62"/>
    </location>
</feature>